<dbReference type="Pfam" id="PF03702">
    <property type="entry name" value="AnmK"/>
    <property type="match status" value="1"/>
</dbReference>
<reference evidence="2 3" key="1">
    <citation type="submission" date="2019-03" db="EMBL/GenBank/DDBJ databases">
        <title>Draft genome of Gammaproteobacteria bacterium LSUCC0057, a member of the SAR92 clade.</title>
        <authorList>
            <person name="Lanclos V.C."/>
            <person name="Doiron C."/>
            <person name="Henson M.W."/>
            <person name="Thrash J.C."/>
        </authorList>
    </citation>
    <scope>NUCLEOTIDE SEQUENCE [LARGE SCALE GENOMIC DNA]</scope>
    <source>
        <strain evidence="2 3">LSUCC0057</strain>
    </source>
</reference>
<keyword evidence="1" id="KW-0119">Carbohydrate metabolism</keyword>
<dbReference type="GO" id="GO:0009254">
    <property type="term" value="P:peptidoglycan turnover"/>
    <property type="evidence" value="ECO:0007669"/>
    <property type="project" value="UniProtKB-UniRule"/>
</dbReference>
<dbReference type="InterPro" id="IPR005338">
    <property type="entry name" value="Anhydro_N_Ac-Mur_kinase"/>
</dbReference>
<dbReference type="CDD" id="cd24050">
    <property type="entry name" value="ASKHA_NBD_ANMK"/>
    <property type="match status" value="1"/>
</dbReference>
<dbReference type="PANTHER" id="PTHR30605">
    <property type="entry name" value="ANHYDRO-N-ACETYLMURAMIC ACID KINASE"/>
    <property type="match status" value="1"/>
</dbReference>
<feature type="binding site" evidence="1">
    <location>
        <begin position="14"/>
        <end position="21"/>
    </location>
    <ligand>
        <name>ATP</name>
        <dbReference type="ChEBI" id="CHEBI:30616"/>
    </ligand>
</feature>
<evidence type="ECO:0000313" key="2">
    <source>
        <dbReference type="EMBL" id="TFH68063.1"/>
    </source>
</evidence>
<dbReference type="GO" id="GO:0005524">
    <property type="term" value="F:ATP binding"/>
    <property type="evidence" value="ECO:0007669"/>
    <property type="project" value="UniProtKB-UniRule"/>
</dbReference>
<dbReference type="NCBIfam" id="NF007139">
    <property type="entry name" value="PRK09585.1-3"/>
    <property type="match status" value="1"/>
</dbReference>
<comment type="caution">
    <text evidence="2">The sequence shown here is derived from an EMBL/GenBank/DDBJ whole genome shotgun (WGS) entry which is preliminary data.</text>
</comment>
<comment type="function">
    <text evidence="1">Catalyzes the specific phosphorylation of 1,6-anhydro-N-acetylmuramic acid (anhMurNAc) with the simultaneous cleavage of the 1,6-anhydro ring, generating MurNAc-6-P. Is required for the utilization of anhMurNAc either imported from the medium or derived from its own cell wall murein, and thus plays a role in cell wall recycling.</text>
</comment>
<keyword evidence="1" id="KW-0067">ATP-binding</keyword>
<dbReference type="AlphaFoldDB" id="A0A4Y8ULA4"/>
<name>A0A4Y8ULA4_9GAMM</name>
<gene>
    <name evidence="1" type="primary">anmK</name>
    <name evidence="2" type="ORF">E3W66_07410</name>
</gene>
<dbReference type="GO" id="GO:0097175">
    <property type="term" value="P:1,6-anhydro-N-acetyl-beta-muramic acid catabolic process"/>
    <property type="evidence" value="ECO:0007669"/>
    <property type="project" value="UniProtKB-UniRule"/>
</dbReference>
<comment type="catalytic activity">
    <reaction evidence="1">
        <text>1,6-anhydro-N-acetyl-beta-muramate + ATP + H2O = N-acetyl-D-muramate 6-phosphate + ADP + H(+)</text>
        <dbReference type="Rhea" id="RHEA:24952"/>
        <dbReference type="ChEBI" id="CHEBI:15377"/>
        <dbReference type="ChEBI" id="CHEBI:15378"/>
        <dbReference type="ChEBI" id="CHEBI:30616"/>
        <dbReference type="ChEBI" id="CHEBI:58690"/>
        <dbReference type="ChEBI" id="CHEBI:58722"/>
        <dbReference type="ChEBI" id="CHEBI:456216"/>
        <dbReference type="EC" id="2.7.1.170"/>
    </reaction>
</comment>
<dbReference type="Proteomes" id="UP000298133">
    <property type="component" value="Unassembled WGS sequence"/>
</dbReference>
<dbReference type="InterPro" id="IPR043129">
    <property type="entry name" value="ATPase_NBD"/>
</dbReference>
<dbReference type="PANTHER" id="PTHR30605:SF0">
    <property type="entry name" value="ANHYDRO-N-ACETYLMURAMIC ACID KINASE"/>
    <property type="match status" value="1"/>
</dbReference>
<accession>A0A4Y8ULA4</accession>
<dbReference type="GO" id="GO:0006040">
    <property type="term" value="P:amino sugar metabolic process"/>
    <property type="evidence" value="ECO:0007669"/>
    <property type="project" value="InterPro"/>
</dbReference>
<dbReference type="GO" id="GO:0016301">
    <property type="term" value="F:kinase activity"/>
    <property type="evidence" value="ECO:0007669"/>
    <property type="project" value="UniProtKB-KW"/>
</dbReference>
<dbReference type="GO" id="GO:0016773">
    <property type="term" value="F:phosphotransferase activity, alcohol group as acceptor"/>
    <property type="evidence" value="ECO:0007669"/>
    <property type="project" value="UniProtKB-UniRule"/>
</dbReference>
<keyword evidence="1" id="KW-0547">Nucleotide-binding</keyword>
<sequence>MSAAAQIAIGIMSGTSLDGIDLVACRFTPDQQRQTVCSDAVTIELLAEHSTSLPAEVVQRLLAATDSAADHAERQLGLAEIARLEAALGDCYADAAVELMRRAALQPAAVMAIGCHGQTVMHLPPPHQPAATLQLNDPARLAVRTGVPVVADFRRADIALGGQGAPLVPAFHRALFADSSARAICNIGGIANLTLLHSQHCSGFDCGPGNALIDSWCQLQRGQRYDHNGSWAATGKVDAALLEQLLRHPFLAAPAPKSCGREQFNRQLFEGLSGSAADIQATLTEFTAAAIAMAVSRHSQSHQVDFASLFVCGGGALNGYLMSRLEALLESCAVTTTAALGLPAQWVEAAAFAWLARQRLLQLPGSVAAVTGASRATVLGALYLP</sequence>
<dbReference type="EMBL" id="SPIA01000002">
    <property type="protein sequence ID" value="TFH68063.1"/>
    <property type="molecule type" value="Genomic_DNA"/>
</dbReference>
<dbReference type="UniPathway" id="UPA00544"/>
<keyword evidence="3" id="KW-1185">Reference proteome</keyword>
<dbReference type="OrthoDB" id="9763949at2"/>
<keyword evidence="1 2" id="KW-0808">Transferase</keyword>
<comment type="pathway">
    <text evidence="1">Amino-sugar metabolism; 1,6-anhydro-N-acetylmuramate degradation.</text>
</comment>
<dbReference type="Gene3D" id="3.30.420.40">
    <property type="match status" value="2"/>
</dbReference>
<comment type="pathway">
    <text evidence="1">Cell wall biogenesis; peptidoglycan recycling.</text>
</comment>
<evidence type="ECO:0000256" key="1">
    <source>
        <dbReference type="HAMAP-Rule" id="MF_01270"/>
    </source>
</evidence>
<proteinExistence type="inferred from homology"/>
<organism evidence="2 3">
    <name type="scientific">Gammaproteobacteria bacterium LSUCC0057</name>
    <dbReference type="NCBI Taxonomy" id="2559237"/>
    <lineage>
        <taxon>Bacteria</taxon>
        <taxon>Pseudomonadati</taxon>
        <taxon>Pseudomonadota</taxon>
        <taxon>Gammaproteobacteria</taxon>
        <taxon>Cellvibrionales</taxon>
        <taxon>Porticoccaceae</taxon>
        <taxon>SAR92 clade</taxon>
    </lineage>
</organism>
<dbReference type="SUPFAM" id="SSF53067">
    <property type="entry name" value="Actin-like ATPase domain"/>
    <property type="match status" value="1"/>
</dbReference>
<comment type="similarity">
    <text evidence="1">Belongs to the anhydro-N-acetylmuramic acid kinase family.</text>
</comment>
<dbReference type="UniPathway" id="UPA00343"/>
<dbReference type="EC" id="2.7.1.170" evidence="1"/>
<evidence type="ECO:0000313" key="3">
    <source>
        <dbReference type="Proteomes" id="UP000298133"/>
    </source>
</evidence>
<dbReference type="HAMAP" id="MF_01270">
    <property type="entry name" value="AnhMurNAc_kinase"/>
    <property type="match status" value="1"/>
</dbReference>
<keyword evidence="1 2" id="KW-0418">Kinase</keyword>
<protein>
    <recommendedName>
        <fullName evidence="1">Anhydro-N-acetylmuramic acid kinase</fullName>
        <ecNumber evidence="1">2.7.1.170</ecNumber>
    </recommendedName>
    <alternativeName>
        <fullName evidence="1">AnhMurNAc kinase</fullName>
    </alternativeName>
</protein>